<dbReference type="GO" id="GO:0003677">
    <property type="term" value="F:DNA binding"/>
    <property type="evidence" value="ECO:0007669"/>
    <property type="project" value="UniProtKB-KW"/>
</dbReference>
<organism evidence="17 18">
    <name type="scientific">Penstemon smallii</name>
    <dbReference type="NCBI Taxonomy" id="265156"/>
    <lineage>
        <taxon>Eukaryota</taxon>
        <taxon>Viridiplantae</taxon>
        <taxon>Streptophyta</taxon>
        <taxon>Embryophyta</taxon>
        <taxon>Tracheophyta</taxon>
        <taxon>Spermatophyta</taxon>
        <taxon>Magnoliopsida</taxon>
        <taxon>eudicotyledons</taxon>
        <taxon>Gunneridae</taxon>
        <taxon>Pentapetalae</taxon>
        <taxon>asterids</taxon>
        <taxon>lamiids</taxon>
        <taxon>Lamiales</taxon>
        <taxon>Plantaginaceae</taxon>
        <taxon>Cheloneae</taxon>
        <taxon>Penstemon</taxon>
    </lineage>
</organism>
<dbReference type="EC" id="3.6.4.12" evidence="3 15"/>
<dbReference type="Pfam" id="PF00493">
    <property type="entry name" value="MCM"/>
    <property type="match status" value="1"/>
</dbReference>
<keyword evidence="8 14" id="KW-0067">ATP-binding</keyword>
<dbReference type="InterPro" id="IPR027417">
    <property type="entry name" value="P-loop_NTPase"/>
</dbReference>
<dbReference type="FunFam" id="3.40.50.300:FF:000835">
    <property type="entry name" value="DNA replication licensing factor MCM7"/>
    <property type="match status" value="1"/>
</dbReference>
<keyword evidence="4 15" id="KW-0235">DNA replication</keyword>
<dbReference type="PANTHER" id="PTHR11630">
    <property type="entry name" value="DNA REPLICATION LICENSING FACTOR MCM FAMILY MEMBER"/>
    <property type="match status" value="1"/>
</dbReference>
<reference evidence="17 18" key="1">
    <citation type="submission" date="2024-12" db="EMBL/GenBank/DDBJ databases">
        <title>The unique morphological basis and parallel evolutionary history of personate flowers in Penstemon.</title>
        <authorList>
            <person name="Depatie T.H."/>
            <person name="Wessinger C.A."/>
        </authorList>
    </citation>
    <scope>NUCLEOTIDE SEQUENCE [LARGE SCALE GENOMIC DNA]</scope>
    <source>
        <strain evidence="17">WTNN_2</strain>
        <tissue evidence="17">Leaf</tissue>
    </source>
</reference>
<dbReference type="InterPro" id="IPR033762">
    <property type="entry name" value="MCM_OB"/>
</dbReference>
<dbReference type="Pfam" id="PF17855">
    <property type="entry name" value="MCM_lid"/>
    <property type="match status" value="1"/>
</dbReference>
<dbReference type="SUPFAM" id="SSF50249">
    <property type="entry name" value="Nucleic acid-binding proteins"/>
    <property type="match status" value="1"/>
</dbReference>
<dbReference type="InterPro" id="IPR027925">
    <property type="entry name" value="MCM_N"/>
</dbReference>
<keyword evidence="9 14" id="KW-0238">DNA-binding</keyword>
<gene>
    <name evidence="15" type="primary">MCM7</name>
    <name evidence="17" type="ORF">ACJIZ3_011558</name>
</gene>
<dbReference type="Gene3D" id="3.30.1640.10">
    <property type="entry name" value="mini-chromosome maintenance (MCM) complex, chain A, domain 1"/>
    <property type="match status" value="1"/>
</dbReference>
<dbReference type="InterPro" id="IPR001208">
    <property type="entry name" value="MCM_dom"/>
</dbReference>
<evidence type="ECO:0000259" key="16">
    <source>
        <dbReference type="PROSITE" id="PS50051"/>
    </source>
</evidence>
<keyword evidence="6 15" id="KW-0378">Hydrolase</keyword>
<dbReference type="PRINTS" id="PR01663">
    <property type="entry name" value="MCMPROTEIN7"/>
</dbReference>
<evidence type="ECO:0000313" key="18">
    <source>
        <dbReference type="Proteomes" id="UP001634393"/>
    </source>
</evidence>
<evidence type="ECO:0000256" key="2">
    <source>
        <dbReference type="ARBA" id="ARBA00008010"/>
    </source>
</evidence>
<comment type="similarity">
    <text evidence="2 14">Belongs to the MCM family.</text>
</comment>
<dbReference type="InterPro" id="IPR012340">
    <property type="entry name" value="NA-bd_OB-fold"/>
</dbReference>
<dbReference type="GO" id="GO:0000347">
    <property type="term" value="C:THO complex"/>
    <property type="evidence" value="ECO:0007669"/>
    <property type="project" value="UniProtKB-ARBA"/>
</dbReference>
<dbReference type="InterPro" id="IPR018525">
    <property type="entry name" value="MCM_CS"/>
</dbReference>
<protein>
    <recommendedName>
        <fullName evidence="13 15">DNA replication licensing factor MCM7</fullName>
        <ecNumber evidence="3 15">3.6.4.12</ecNumber>
    </recommendedName>
</protein>
<dbReference type="FunFam" id="2.20.28.10:FF:000004">
    <property type="entry name" value="DNA replication licensing factor MCM7"/>
    <property type="match status" value="1"/>
</dbReference>
<evidence type="ECO:0000256" key="5">
    <source>
        <dbReference type="ARBA" id="ARBA00022741"/>
    </source>
</evidence>
<dbReference type="PROSITE" id="PS00847">
    <property type="entry name" value="MCM_1"/>
    <property type="match status" value="1"/>
</dbReference>
<evidence type="ECO:0000256" key="4">
    <source>
        <dbReference type="ARBA" id="ARBA00022705"/>
    </source>
</evidence>
<comment type="caution">
    <text evidence="17">The sequence shown here is derived from an EMBL/GenBank/DDBJ whole genome shotgun (WGS) entry which is preliminary data.</text>
</comment>
<evidence type="ECO:0000256" key="12">
    <source>
        <dbReference type="ARBA" id="ARBA00047995"/>
    </source>
</evidence>
<keyword evidence="18" id="KW-1185">Reference proteome</keyword>
<evidence type="ECO:0000256" key="13">
    <source>
        <dbReference type="ARBA" id="ARBA00073503"/>
    </source>
</evidence>
<accession>A0ABD3ULN1</accession>
<dbReference type="GO" id="GO:0003678">
    <property type="term" value="F:DNA helicase activity"/>
    <property type="evidence" value="ECO:0007669"/>
    <property type="project" value="UniProtKB-EC"/>
</dbReference>
<dbReference type="Gene3D" id="2.20.28.10">
    <property type="match status" value="1"/>
</dbReference>
<evidence type="ECO:0000256" key="9">
    <source>
        <dbReference type="ARBA" id="ARBA00023125"/>
    </source>
</evidence>
<feature type="domain" description="MCM C-terminal AAA(+) ATPase" evidence="16">
    <location>
        <begin position="326"/>
        <end position="532"/>
    </location>
</feature>
<dbReference type="PRINTS" id="PR01657">
    <property type="entry name" value="MCMFAMILY"/>
</dbReference>
<dbReference type="SUPFAM" id="SSF52540">
    <property type="entry name" value="P-loop containing nucleoside triphosphate hydrolases"/>
    <property type="match status" value="1"/>
</dbReference>
<dbReference type="Gene3D" id="2.40.50.140">
    <property type="entry name" value="Nucleic acid-binding proteins"/>
    <property type="match status" value="1"/>
</dbReference>
<evidence type="ECO:0000256" key="3">
    <source>
        <dbReference type="ARBA" id="ARBA00012551"/>
    </source>
</evidence>
<dbReference type="Gene3D" id="3.40.50.300">
    <property type="entry name" value="P-loop containing nucleotide triphosphate hydrolases"/>
    <property type="match status" value="1"/>
</dbReference>
<evidence type="ECO:0000256" key="6">
    <source>
        <dbReference type="ARBA" id="ARBA00022801"/>
    </source>
</evidence>
<proteinExistence type="inferred from homology"/>
<evidence type="ECO:0000256" key="7">
    <source>
        <dbReference type="ARBA" id="ARBA00022806"/>
    </source>
</evidence>
<dbReference type="InterPro" id="IPR008050">
    <property type="entry name" value="MCM7"/>
</dbReference>
<dbReference type="PROSITE" id="PS50051">
    <property type="entry name" value="MCM_2"/>
    <property type="match status" value="1"/>
</dbReference>
<evidence type="ECO:0000256" key="11">
    <source>
        <dbReference type="ARBA" id="ARBA00023306"/>
    </source>
</evidence>
<evidence type="ECO:0000256" key="1">
    <source>
        <dbReference type="ARBA" id="ARBA00004123"/>
    </source>
</evidence>
<dbReference type="Proteomes" id="UP001634393">
    <property type="component" value="Unassembled WGS sequence"/>
</dbReference>
<dbReference type="AlphaFoldDB" id="A0ABD3ULN1"/>
<dbReference type="SMART" id="SM00350">
    <property type="entry name" value="MCM"/>
    <property type="match status" value="1"/>
</dbReference>
<dbReference type="GO" id="GO:0006260">
    <property type="term" value="P:DNA replication"/>
    <property type="evidence" value="ECO:0007669"/>
    <property type="project" value="UniProtKB-KW"/>
</dbReference>
<dbReference type="GO" id="GO:0016787">
    <property type="term" value="F:hydrolase activity"/>
    <property type="evidence" value="ECO:0007669"/>
    <property type="project" value="UniProtKB-KW"/>
</dbReference>
<evidence type="ECO:0000256" key="10">
    <source>
        <dbReference type="ARBA" id="ARBA00023242"/>
    </source>
</evidence>
<keyword evidence="5 14" id="KW-0547">Nucleotide-binding</keyword>
<evidence type="ECO:0000313" key="17">
    <source>
        <dbReference type="EMBL" id="KAL3849676.1"/>
    </source>
</evidence>
<dbReference type="Pfam" id="PF17207">
    <property type="entry name" value="MCM_OB"/>
    <property type="match status" value="1"/>
</dbReference>
<evidence type="ECO:0000256" key="14">
    <source>
        <dbReference type="RuleBase" id="RU004070"/>
    </source>
</evidence>
<dbReference type="GO" id="GO:0005524">
    <property type="term" value="F:ATP binding"/>
    <property type="evidence" value="ECO:0007669"/>
    <property type="project" value="UniProtKB-KW"/>
</dbReference>
<dbReference type="EMBL" id="JBJXBP010000001">
    <property type="protein sequence ID" value="KAL3849676.1"/>
    <property type="molecule type" value="Genomic_DNA"/>
</dbReference>
<dbReference type="Pfam" id="PF24901">
    <property type="entry name" value="WHD_MCM7"/>
    <property type="match status" value="1"/>
</dbReference>
<keyword evidence="11 15" id="KW-0131">Cell cycle</keyword>
<comment type="subcellular location">
    <subcellularLocation>
        <location evidence="1 15">Nucleus</location>
    </subcellularLocation>
</comment>
<comment type="function">
    <text evidence="15">Acts as component of the MCM2-7 complex (MCM complex) which is the replicative helicase essential for 'once per cell cycle' DNA replication initiation and elongation in eukaryotic cells. The active ATPase sites in the MCM2-7 ring are formed through the interaction surfaces of two neighboring subunits such that a critical structure of a conserved arginine finger motif is provided in trans relative to the ATP-binding site of the Walker A box of the adjacent subunit. The six ATPase active sites, however, are likely to contribute differentially to the complex helicase activity.</text>
</comment>
<name>A0ABD3ULN1_9LAMI</name>
<keyword evidence="10 15" id="KW-0539">Nucleus</keyword>
<dbReference type="PANTHER" id="PTHR11630:SF26">
    <property type="entry name" value="DNA REPLICATION LICENSING FACTOR MCM7"/>
    <property type="match status" value="1"/>
</dbReference>
<dbReference type="CDD" id="cd17758">
    <property type="entry name" value="MCM7"/>
    <property type="match status" value="1"/>
</dbReference>
<keyword evidence="7 15" id="KW-0347">Helicase</keyword>
<sequence length="718" mass="80957">MNDLDFKQDKEIAKDFLTNFADPDGEAKYMNILQDAANHKTKAIQIELEDLVNYKDLDEDFLRRVTENTRRYLGIFANAIDELLPEPTEVLPEDDLDIFMTQRADEGTENADGSYPQKKTPPEIKRFYEVYIKASSKGRPFTIREVKASYIGQLVRTSGIVTRCSDVKPLMQVAVYTCEECGFEIYQEVTARVYMPLFDCPSIQCKNNRAKGNLIPQLRASKFLKFQEAKLQELSEHVPKGHIPRTMTVHFRGELTRKVAPGDIVELSGIFLPMPYTGFRAMRAGLIADTYLEAMSVDHFKKKYDEYELRGDEEEQITRLAEDGDIYNKLSRSLAPEIFGHEDIKKALLLLLVGAPHRKLKDGMKIRGDLHICLMGDPGVAKSQLLKHIINVAPRGVYTTGKGSSGVGLTAAVQKDPVTNEMVLEGGALVLADMGICAIDEFDKMDELDRTAIHEVMEQQTVSIAKAGITTSLNARTAVLAAANPAWGRYDLRRTPAENINLPPALLSRFDLLWLILDRADMDTDLEMARHVLHVHQAKECPDLGFTPLEPSLLRAYISSARKLSPAVPRELEEYIASAYSSIRQEEAKSSTPHSYTTVRTLLSILRISAALARLRFSENVAQSDVDEALRLMQMSKFSLYSDDRQRSGLDAISDIYSILRDEAARSKRMDVSYAHALNWISRKGYSEAQLKECLEEYAALNVWQIHPNTFDIRFIDA</sequence>
<dbReference type="InterPro" id="IPR031327">
    <property type="entry name" value="MCM"/>
</dbReference>
<comment type="catalytic activity">
    <reaction evidence="12 15">
        <text>ATP + H2O = ADP + phosphate + H(+)</text>
        <dbReference type="Rhea" id="RHEA:13065"/>
        <dbReference type="ChEBI" id="CHEBI:15377"/>
        <dbReference type="ChEBI" id="CHEBI:15378"/>
        <dbReference type="ChEBI" id="CHEBI:30616"/>
        <dbReference type="ChEBI" id="CHEBI:43474"/>
        <dbReference type="ChEBI" id="CHEBI:456216"/>
        <dbReference type="EC" id="3.6.4.12"/>
    </reaction>
</comment>
<evidence type="ECO:0000256" key="8">
    <source>
        <dbReference type="ARBA" id="ARBA00022840"/>
    </source>
</evidence>
<dbReference type="InterPro" id="IPR041562">
    <property type="entry name" value="MCM_lid"/>
</dbReference>
<evidence type="ECO:0000256" key="15">
    <source>
        <dbReference type="RuleBase" id="RU365012"/>
    </source>
</evidence>
<dbReference type="Pfam" id="PF14551">
    <property type="entry name" value="MCM_N"/>
    <property type="match status" value="1"/>
</dbReference>